<dbReference type="Gene3D" id="1.20.58.670">
    <property type="entry name" value="Dsl1p vesicle tethering complex, Tip20p subunit, domain D"/>
    <property type="match status" value="1"/>
</dbReference>
<keyword evidence="3" id="KW-1185">Reference proteome</keyword>
<reference evidence="2" key="1">
    <citation type="submission" date="2020-03" db="EMBL/GenBank/DDBJ databases">
        <title>Draft Genome Sequence of Cylindrodendrum hubeiense.</title>
        <authorList>
            <person name="Buettner E."/>
            <person name="Kellner H."/>
        </authorList>
    </citation>
    <scope>NUCLEOTIDE SEQUENCE</scope>
    <source>
        <strain evidence="2">IHI 201604</strain>
    </source>
</reference>
<dbReference type="InterPro" id="IPR007528">
    <property type="entry name" value="RINT1_Tip20"/>
</dbReference>
<dbReference type="InterPro" id="IPR042044">
    <property type="entry name" value="EXOC6PINT-1/Sec15/Tip20_C_dom2"/>
</dbReference>
<organism evidence="2 3">
    <name type="scientific">Cylindrodendrum hubeiense</name>
    <dbReference type="NCBI Taxonomy" id="595255"/>
    <lineage>
        <taxon>Eukaryota</taxon>
        <taxon>Fungi</taxon>
        <taxon>Dikarya</taxon>
        <taxon>Ascomycota</taxon>
        <taxon>Pezizomycotina</taxon>
        <taxon>Sordariomycetes</taxon>
        <taxon>Hypocreomycetidae</taxon>
        <taxon>Hypocreales</taxon>
        <taxon>Nectriaceae</taxon>
        <taxon>Cylindrodendrum</taxon>
    </lineage>
</organism>
<dbReference type="Pfam" id="PF04437">
    <property type="entry name" value="RINT1_TIP1"/>
    <property type="match status" value="1"/>
</dbReference>
<keyword evidence="1" id="KW-0175">Coiled coil</keyword>
<dbReference type="AlphaFoldDB" id="A0A9P5GZ56"/>
<dbReference type="GO" id="GO:0060628">
    <property type="term" value="P:regulation of ER to Golgi vesicle-mediated transport"/>
    <property type="evidence" value="ECO:0007669"/>
    <property type="project" value="TreeGrafter"/>
</dbReference>
<dbReference type="PANTHER" id="PTHR13520">
    <property type="entry name" value="RAD50-INTERACTING PROTEIN 1 RINT-1"/>
    <property type="match status" value="1"/>
</dbReference>
<accession>A0A9P5GZ56</accession>
<dbReference type="GO" id="GO:0070939">
    <property type="term" value="C:Dsl1/NZR complex"/>
    <property type="evidence" value="ECO:0007669"/>
    <property type="project" value="InterPro"/>
</dbReference>
<dbReference type="PROSITE" id="PS51386">
    <property type="entry name" value="RINT1_TIP20"/>
    <property type="match status" value="1"/>
</dbReference>
<dbReference type="EMBL" id="JAANBB010000750">
    <property type="protein sequence ID" value="KAF7534767.1"/>
    <property type="molecule type" value="Genomic_DNA"/>
</dbReference>
<evidence type="ECO:0000313" key="2">
    <source>
        <dbReference type="EMBL" id="KAF7534767.1"/>
    </source>
</evidence>
<gene>
    <name evidence="2" type="ORF">G7Z17_g13316</name>
</gene>
<dbReference type="GO" id="GO:0006890">
    <property type="term" value="P:retrograde vesicle-mediated transport, Golgi to endoplasmic reticulum"/>
    <property type="evidence" value="ECO:0007669"/>
    <property type="project" value="InterPro"/>
</dbReference>
<name>A0A9P5GZ56_9HYPO</name>
<dbReference type="OrthoDB" id="2189254at2759"/>
<dbReference type="GO" id="GO:0006888">
    <property type="term" value="P:endoplasmic reticulum to Golgi vesicle-mediated transport"/>
    <property type="evidence" value="ECO:0007669"/>
    <property type="project" value="InterPro"/>
</dbReference>
<dbReference type="PANTHER" id="PTHR13520:SF0">
    <property type="entry name" value="RAD50-INTERACTING PROTEIN 1"/>
    <property type="match status" value="1"/>
</dbReference>
<protein>
    <recommendedName>
        <fullName evidence="4">RAD50-interacting protein 1</fullName>
    </recommendedName>
</protein>
<comment type="caution">
    <text evidence="2">The sequence shown here is derived from an EMBL/GenBank/DDBJ whole genome shotgun (WGS) entry which is preliminary data.</text>
</comment>
<evidence type="ECO:0008006" key="4">
    <source>
        <dbReference type="Google" id="ProtNLM"/>
    </source>
</evidence>
<sequence>MTSQVEAAQGTSLDIRVEDFLDDKLQSTTDLEDLDSLLANVELQRNQLQSQLDNAVKELEEARRTADNRQGSLAARINEFEKLQESIIARQQVDAASDGPDQAIARLRGPMKKLETVELAQKYLTLLQDVEKNRSEARSHLPQSPKAALEPYTKLRQLSTKLMGLPGQEGLHLVNYVEKVTESLWDEMKKIMSAELEAVLNNRKWPKVDLESDMDEEWVNCFEKLLDLQIPEVLYSPGVVTLLPVDVMASIFVSEFRYHFLSDKPSSSAQAFGNHCLPWFLAHIEKWESFFRDNLGHLLASKFHGTPAANNMAYVDPVCALITSMLPALQEKAMAVAQEAVKSPPFLSGFMSQLMTFDDKVRLKFNYDGGDAENGWPGLTTHVLDEHFDTWFKAEKEFALERFQTIMESQEARNIDYDYAEKGKMKPTHAAVQITHLLRSITGQYARVRNFKHKIRFLIDVQLAILDHFHDRLRGSLEAYQSITSTLGRTLHGVTKEDVAALEGTGALETLVKVIGSADHVVNTLKDWSNEEVFVSLWNELQTRSAHRRSQGITSTMSYDDVKNRTSAATGQESDDGALFDETVAAYGQRRKAGQELLVSALVESHSKAFRAYSTRVQWTTIGDTAVLDDLTITPELDEPLRILRRNFDFLLKALSTAAFRRVWRDALSKLQDLLWNDVLLRQSFTSYGAAQFHRDGTAISALIERYITAGSSALDSLHEGLRLLNLPVETSEEGALTLKEASDRVFTDNDEARKVLEELGLEALSPPVARKILLRRVENSENVGW</sequence>
<evidence type="ECO:0000313" key="3">
    <source>
        <dbReference type="Proteomes" id="UP000722485"/>
    </source>
</evidence>
<dbReference type="Proteomes" id="UP000722485">
    <property type="component" value="Unassembled WGS sequence"/>
</dbReference>
<evidence type="ECO:0000256" key="1">
    <source>
        <dbReference type="SAM" id="Coils"/>
    </source>
</evidence>
<feature type="coiled-coil region" evidence="1">
    <location>
        <begin position="31"/>
        <end position="72"/>
    </location>
</feature>
<proteinExistence type="predicted"/>